<proteinExistence type="predicted"/>
<reference evidence="1" key="1">
    <citation type="journal article" date="2020" name="Nat. Commun.">
        <title>Large-scale genome sequencing of mycorrhizal fungi provides insights into the early evolution of symbiotic traits.</title>
        <authorList>
            <person name="Miyauchi S."/>
            <person name="Kiss E."/>
            <person name="Kuo A."/>
            <person name="Drula E."/>
            <person name="Kohler A."/>
            <person name="Sanchez-Garcia M."/>
            <person name="Morin E."/>
            <person name="Andreopoulos B."/>
            <person name="Barry K.W."/>
            <person name="Bonito G."/>
            <person name="Buee M."/>
            <person name="Carver A."/>
            <person name="Chen C."/>
            <person name="Cichocki N."/>
            <person name="Clum A."/>
            <person name="Culley D."/>
            <person name="Crous P.W."/>
            <person name="Fauchery L."/>
            <person name="Girlanda M."/>
            <person name="Hayes R.D."/>
            <person name="Keri Z."/>
            <person name="LaButti K."/>
            <person name="Lipzen A."/>
            <person name="Lombard V."/>
            <person name="Magnuson J."/>
            <person name="Maillard F."/>
            <person name="Murat C."/>
            <person name="Nolan M."/>
            <person name="Ohm R.A."/>
            <person name="Pangilinan J."/>
            <person name="Pereira M.F."/>
            <person name="Perotto S."/>
            <person name="Peter M."/>
            <person name="Pfister S."/>
            <person name="Riley R."/>
            <person name="Sitrit Y."/>
            <person name="Stielow J.B."/>
            <person name="Szollosi G."/>
            <person name="Zifcakova L."/>
            <person name="Stursova M."/>
            <person name="Spatafora J.W."/>
            <person name="Tedersoo L."/>
            <person name="Vaario L.M."/>
            <person name="Yamada A."/>
            <person name="Yan M."/>
            <person name="Wang P."/>
            <person name="Xu J."/>
            <person name="Bruns T."/>
            <person name="Baldrian P."/>
            <person name="Vilgalys R."/>
            <person name="Dunand C."/>
            <person name="Henrissat B."/>
            <person name="Grigoriev I.V."/>
            <person name="Hibbett D."/>
            <person name="Nagy L.G."/>
            <person name="Martin F.M."/>
        </authorList>
    </citation>
    <scope>NUCLEOTIDE SEQUENCE</scope>
    <source>
        <strain evidence="1">UP504</strain>
    </source>
</reference>
<evidence type="ECO:0000313" key="1">
    <source>
        <dbReference type="EMBL" id="KAF9507476.1"/>
    </source>
</evidence>
<comment type="caution">
    <text evidence="1">The sequence shown here is derived from an EMBL/GenBank/DDBJ whole genome shotgun (WGS) entry which is preliminary data.</text>
</comment>
<dbReference type="Proteomes" id="UP000886523">
    <property type="component" value="Unassembled WGS sequence"/>
</dbReference>
<keyword evidence="2" id="KW-1185">Reference proteome</keyword>
<organism evidence="1 2">
    <name type="scientific">Hydnum rufescens UP504</name>
    <dbReference type="NCBI Taxonomy" id="1448309"/>
    <lineage>
        <taxon>Eukaryota</taxon>
        <taxon>Fungi</taxon>
        <taxon>Dikarya</taxon>
        <taxon>Basidiomycota</taxon>
        <taxon>Agaricomycotina</taxon>
        <taxon>Agaricomycetes</taxon>
        <taxon>Cantharellales</taxon>
        <taxon>Hydnaceae</taxon>
        <taxon>Hydnum</taxon>
    </lineage>
</organism>
<dbReference type="AlphaFoldDB" id="A0A9P6AKM9"/>
<dbReference type="OrthoDB" id="3341102at2759"/>
<feature type="non-terminal residue" evidence="1">
    <location>
        <position position="93"/>
    </location>
</feature>
<evidence type="ECO:0000313" key="2">
    <source>
        <dbReference type="Proteomes" id="UP000886523"/>
    </source>
</evidence>
<feature type="non-terminal residue" evidence="1">
    <location>
        <position position="1"/>
    </location>
</feature>
<accession>A0A9P6AKM9</accession>
<sequence length="93" mass="10420">SVHCGQELCAWVQQESSWITLIYVPAGCMGIFQPWDVGIQHILKLIIKHAAHADIVNEILALLDNGTLPENILLDKSLPSLRDHSLHWIVKGF</sequence>
<protein>
    <submittedName>
        <fullName evidence="1">Uncharacterized protein</fullName>
    </submittedName>
</protein>
<dbReference type="EMBL" id="MU129080">
    <property type="protein sequence ID" value="KAF9507476.1"/>
    <property type="molecule type" value="Genomic_DNA"/>
</dbReference>
<name>A0A9P6AKM9_9AGAM</name>
<gene>
    <name evidence="1" type="ORF">BS47DRAFT_1278800</name>
</gene>